<accession>A0AA39KE14</accession>
<organism evidence="1 2">
    <name type="scientific">Armillaria tabescens</name>
    <name type="common">Ringless honey mushroom</name>
    <name type="synonym">Agaricus tabescens</name>
    <dbReference type="NCBI Taxonomy" id="1929756"/>
    <lineage>
        <taxon>Eukaryota</taxon>
        <taxon>Fungi</taxon>
        <taxon>Dikarya</taxon>
        <taxon>Basidiomycota</taxon>
        <taxon>Agaricomycotina</taxon>
        <taxon>Agaricomycetes</taxon>
        <taxon>Agaricomycetidae</taxon>
        <taxon>Agaricales</taxon>
        <taxon>Marasmiineae</taxon>
        <taxon>Physalacriaceae</taxon>
        <taxon>Desarmillaria</taxon>
    </lineage>
</organism>
<proteinExistence type="predicted"/>
<reference evidence="1" key="1">
    <citation type="submission" date="2023-06" db="EMBL/GenBank/DDBJ databases">
        <authorList>
            <consortium name="Lawrence Berkeley National Laboratory"/>
            <person name="Ahrendt S."/>
            <person name="Sahu N."/>
            <person name="Indic B."/>
            <person name="Wong-Bajracharya J."/>
            <person name="Merenyi Z."/>
            <person name="Ke H.-M."/>
            <person name="Monk M."/>
            <person name="Kocsube S."/>
            <person name="Drula E."/>
            <person name="Lipzen A."/>
            <person name="Balint B."/>
            <person name="Henrissat B."/>
            <person name="Andreopoulos B."/>
            <person name="Martin F.M."/>
            <person name="Harder C.B."/>
            <person name="Rigling D."/>
            <person name="Ford K.L."/>
            <person name="Foster G.D."/>
            <person name="Pangilinan J."/>
            <person name="Papanicolaou A."/>
            <person name="Barry K."/>
            <person name="LaButti K."/>
            <person name="Viragh M."/>
            <person name="Koriabine M."/>
            <person name="Yan M."/>
            <person name="Riley R."/>
            <person name="Champramary S."/>
            <person name="Plett K.L."/>
            <person name="Tsai I.J."/>
            <person name="Slot J."/>
            <person name="Sipos G."/>
            <person name="Plett J."/>
            <person name="Nagy L.G."/>
            <person name="Grigoriev I.V."/>
        </authorList>
    </citation>
    <scope>NUCLEOTIDE SEQUENCE</scope>
    <source>
        <strain evidence="1">CCBAS 213</strain>
    </source>
</reference>
<gene>
    <name evidence="1" type="ORF">EV420DRAFT_1643410</name>
</gene>
<name>A0AA39KE14_ARMTA</name>
<evidence type="ECO:0000313" key="1">
    <source>
        <dbReference type="EMBL" id="KAK0458064.1"/>
    </source>
</evidence>
<comment type="caution">
    <text evidence="1">The sequence shown here is derived from an EMBL/GenBank/DDBJ whole genome shotgun (WGS) entry which is preliminary data.</text>
</comment>
<keyword evidence="2" id="KW-1185">Reference proteome</keyword>
<protein>
    <submittedName>
        <fullName evidence="1">Uncharacterized protein</fullName>
    </submittedName>
</protein>
<dbReference type="Proteomes" id="UP001175211">
    <property type="component" value="Unassembled WGS sequence"/>
</dbReference>
<evidence type="ECO:0000313" key="2">
    <source>
        <dbReference type="Proteomes" id="UP001175211"/>
    </source>
</evidence>
<dbReference type="EMBL" id="JAUEPS010000019">
    <property type="protein sequence ID" value="KAK0458064.1"/>
    <property type="molecule type" value="Genomic_DNA"/>
</dbReference>
<dbReference type="GeneID" id="85361058"/>
<sequence>MEIAYIRACIPSKTHFFTTFCLLFESMHDLIDCGTAYHRTHLDLPKQRLLERYRLSYFDAIHDGRSELWWQGFIEIYTEEHPCTVLDRRFTSQACYEESVRLLREVLEQWMDVHGGRIAKLTAYYSTNGQDTKHGSNTSCPADVLEMKSSVHNEREDPQSDDIQHATTGRILQWRAGVAEAYDTGHMMGLIDRKP</sequence>
<dbReference type="AlphaFoldDB" id="A0AA39KE14"/>
<dbReference type="RefSeq" id="XP_060330356.1">
    <property type="nucleotide sequence ID" value="XM_060477510.1"/>
</dbReference>